<evidence type="ECO:0000259" key="1">
    <source>
        <dbReference type="Pfam" id="PF00582"/>
    </source>
</evidence>
<dbReference type="AlphaFoldDB" id="A0A8J8Q4H6"/>
<reference evidence="2" key="1">
    <citation type="submission" date="2017-11" db="EMBL/GenBank/DDBJ databases">
        <authorList>
            <person name="Kajale S.C."/>
            <person name="Sharma A."/>
        </authorList>
    </citation>
    <scope>NUCLEOTIDE SEQUENCE</scope>
    <source>
        <strain evidence="2">LS1_42</strain>
    </source>
</reference>
<evidence type="ECO:0000313" key="3">
    <source>
        <dbReference type="Proteomes" id="UP000766904"/>
    </source>
</evidence>
<feature type="domain" description="UspA" evidence="1">
    <location>
        <begin position="46"/>
        <end position="158"/>
    </location>
</feature>
<evidence type="ECO:0000313" key="2">
    <source>
        <dbReference type="EMBL" id="TYL37020.1"/>
    </source>
</evidence>
<dbReference type="CDD" id="cd00293">
    <property type="entry name" value="USP-like"/>
    <property type="match status" value="1"/>
</dbReference>
<dbReference type="Proteomes" id="UP000766904">
    <property type="component" value="Unassembled WGS sequence"/>
</dbReference>
<organism evidence="2 3">
    <name type="scientific">Natronococcus pandeyae</name>
    <dbReference type="NCBI Taxonomy" id="2055836"/>
    <lineage>
        <taxon>Archaea</taxon>
        <taxon>Methanobacteriati</taxon>
        <taxon>Methanobacteriota</taxon>
        <taxon>Stenosarchaea group</taxon>
        <taxon>Halobacteria</taxon>
        <taxon>Halobacteriales</taxon>
        <taxon>Natrialbaceae</taxon>
        <taxon>Natronococcus</taxon>
    </lineage>
</organism>
<dbReference type="InterPro" id="IPR014729">
    <property type="entry name" value="Rossmann-like_a/b/a_fold"/>
</dbReference>
<name>A0A8J8Q4H6_9EURY</name>
<dbReference type="InterPro" id="IPR006016">
    <property type="entry name" value="UspA"/>
</dbReference>
<dbReference type="Gene3D" id="3.40.50.620">
    <property type="entry name" value="HUPs"/>
    <property type="match status" value="1"/>
</dbReference>
<accession>A0A8J8Q4H6</accession>
<comment type="caution">
    <text evidence="2">The sequence shown here is derived from an EMBL/GenBank/DDBJ whole genome shotgun (WGS) entry which is preliminary data.</text>
</comment>
<dbReference type="RefSeq" id="WP_394349508.1">
    <property type="nucleotide sequence ID" value="NZ_PHNJ01000013.1"/>
</dbReference>
<gene>
    <name evidence="2" type="ORF">CV102_19890</name>
</gene>
<dbReference type="Pfam" id="PF00582">
    <property type="entry name" value="Usp"/>
    <property type="match status" value="1"/>
</dbReference>
<dbReference type="SUPFAM" id="SSF52402">
    <property type="entry name" value="Adenine nucleotide alpha hydrolases-like"/>
    <property type="match status" value="1"/>
</dbReference>
<protein>
    <recommendedName>
        <fullName evidence="1">UspA domain-containing protein</fullName>
    </recommendedName>
</protein>
<keyword evidence="3" id="KW-1185">Reference proteome</keyword>
<sequence>MLHHQYRILVLFGVLDGLPRRFLHDVGEGVLVPLADRKDAFNTCSAVSPYLEEKDCRLHAIHVVRDESNAVEHDPVDRHTDEIFEVVKDCFESAETPVSTEARYGRDVAEVILEAAEDHTAASIILTPRERSIWRRLRSQNVLGSLATAAEQPVIIVPAKE</sequence>
<proteinExistence type="predicted"/>
<dbReference type="EMBL" id="PHNJ01000013">
    <property type="protein sequence ID" value="TYL37020.1"/>
    <property type="molecule type" value="Genomic_DNA"/>
</dbReference>